<organism evidence="1 2">
    <name type="scientific">Anopheles minimus</name>
    <dbReference type="NCBI Taxonomy" id="112268"/>
    <lineage>
        <taxon>Eukaryota</taxon>
        <taxon>Metazoa</taxon>
        <taxon>Ecdysozoa</taxon>
        <taxon>Arthropoda</taxon>
        <taxon>Hexapoda</taxon>
        <taxon>Insecta</taxon>
        <taxon>Pterygota</taxon>
        <taxon>Neoptera</taxon>
        <taxon>Endopterygota</taxon>
        <taxon>Diptera</taxon>
        <taxon>Nematocera</taxon>
        <taxon>Culicoidea</taxon>
        <taxon>Culicidae</taxon>
        <taxon>Anophelinae</taxon>
        <taxon>Anopheles</taxon>
    </lineage>
</organism>
<keyword evidence="2" id="KW-1185">Reference proteome</keyword>
<dbReference type="VEuPathDB" id="VectorBase:AMIN014393"/>
<reference evidence="2" key="1">
    <citation type="submission" date="2013-03" db="EMBL/GenBank/DDBJ databases">
        <title>The Genome Sequence of Anopheles minimus MINIMUS1.</title>
        <authorList>
            <consortium name="The Broad Institute Genomics Platform"/>
            <person name="Neafsey D.E."/>
            <person name="Walton C."/>
            <person name="Walker B."/>
            <person name="Young S.K."/>
            <person name="Zeng Q."/>
            <person name="Gargeya S."/>
            <person name="Fitzgerald M."/>
            <person name="Haas B."/>
            <person name="Abouelleil A."/>
            <person name="Allen A.W."/>
            <person name="Alvarado L."/>
            <person name="Arachchi H.M."/>
            <person name="Berlin A.M."/>
            <person name="Chapman S.B."/>
            <person name="Gainer-Dewar J."/>
            <person name="Goldberg J."/>
            <person name="Griggs A."/>
            <person name="Gujja S."/>
            <person name="Hansen M."/>
            <person name="Howarth C."/>
            <person name="Imamovic A."/>
            <person name="Ireland A."/>
            <person name="Larimer J."/>
            <person name="McCowan C."/>
            <person name="Murphy C."/>
            <person name="Pearson M."/>
            <person name="Poon T.W."/>
            <person name="Priest M."/>
            <person name="Roberts A."/>
            <person name="Saif S."/>
            <person name="Shea T."/>
            <person name="Sisk P."/>
            <person name="Sykes S."/>
            <person name="Wortman J."/>
            <person name="Nusbaum C."/>
            <person name="Birren B."/>
        </authorList>
    </citation>
    <scope>NUCLEOTIDE SEQUENCE [LARGE SCALE GENOMIC DNA]</scope>
    <source>
        <strain evidence="2">MINIMUS1</strain>
    </source>
</reference>
<name>A0A182WNX1_9DIPT</name>
<protein>
    <submittedName>
        <fullName evidence="1">Uncharacterized protein</fullName>
    </submittedName>
</protein>
<dbReference type="Proteomes" id="UP000075920">
    <property type="component" value="Unassembled WGS sequence"/>
</dbReference>
<dbReference type="AlphaFoldDB" id="A0A182WNX1"/>
<reference evidence="1" key="2">
    <citation type="submission" date="2020-05" db="UniProtKB">
        <authorList>
            <consortium name="EnsemblMetazoa"/>
        </authorList>
    </citation>
    <scope>IDENTIFICATION</scope>
    <source>
        <strain evidence="1">MINIMUS1</strain>
    </source>
</reference>
<sequence length="31" mass="3755">MYTCGRYMSEWFFVPACMCEPGCVRRKKFRA</sequence>
<dbReference type="EnsemblMetazoa" id="AMIN014393-RA">
    <property type="protein sequence ID" value="AMIN014393-PA"/>
    <property type="gene ID" value="AMIN014393"/>
</dbReference>
<evidence type="ECO:0000313" key="1">
    <source>
        <dbReference type="EnsemblMetazoa" id="AMIN014393-PA"/>
    </source>
</evidence>
<evidence type="ECO:0000313" key="2">
    <source>
        <dbReference type="Proteomes" id="UP000075920"/>
    </source>
</evidence>
<proteinExistence type="predicted"/>
<accession>A0A182WNX1</accession>